<dbReference type="Pfam" id="PF03401">
    <property type="entry name" value="TctC"/>
    <property type="match status" value="1"/>
</dbReference>
<keyword evidence="2" id="KW-0732">Signal</keyword>
<organism evidence="3 4">
    <name type="scientific">Cupriavidus yeoncheonensis</name>
    <dbReference type="NCBI Taxonomy" id="1462994"/>
    <lineage>
        <taxon>Bacteria</taxon>
        <taxon>Pseudomonadati</taxon>
        <taxon>Pseudomonadota</taxon>
        <taxon>Betaproteobacteria</taxon>
        <taxon>Burkholderiales</taxon>
        <taxon>Burkholderiaceae</taxon>
        <taxon>Cupriavidus</taxon>
    </lineage>
</organism>
<dbReference type="SUPFAM" id="SSF53850">
    <property type="entry name" value="Periplasmic binding protein-like II"/>
    <property type="match status" value="1"/>
</dbReference>
<dbReference type="PIRSF" id="PIRSF017082">
    <property type="entry name" value="YflP"/>
    <property type="match status" value="1"/>
</dbReference>
<dbReference type="RefSeq" id="WP_211950313.1">
    <property type="nucleotide sequence ID" value="NZ_CAJPUY010000026.1"/>
</dbReference>
<feature type="chain" id="PRO_5037664961" description="Tripartite tricarboxylate transporter substrate binding protein BugD" evidence="2">
    <location>
        <begin position="29"/>
        <end position="330"/>
    </location>
</feature>
<reference evidence="3" key="1">
    <citation type="submission" date="2021-03" db="EMBL/GenBank/DDBJ databases">
        <authorList>
            <person name="Peeters C."/>
        </authorList>
    </citation>
    <scope>NUCLEOTIDE SEQUENCE</scope>
    <source>
        <strain evidence="3">LMG 31506</strain>
    </source>
</reference>
<gene>
    <name evidence="3" type="ORF">LMG31506_05465</name>
</gene>
<dbReference type="InterPro" id="IPR042100">
    <property type="entry name" value="Bug_dom1"/>
</dbReference>
<sequence>MWIKQAAGRATTLCLVSGILVASGYARAEYPDKPVTLVVPFVAGGPSDKIARDVAESLRKTLGTTVLVENTAGAGGTIGTARVARATPDGYTLLVHHIGLATAPALYRKLGYKTSELAFLGLINEAPSTLIGKPGLPPNGLPELQKFIAAQDGKLNLANAGVGSASHLCGLLLQSALKSNMTFVPYKGTAPAMSDIMGGQVDLMCEQATNSTPQIEAKKVKAYGVTGAQRSAVPALAAIPTLSEAGLPGFNFTVWHGLYAPHGTPPAVLDKLNKALRAALKDPALVKREEALGITVIADDRLSPAGHRKFFDEEVNRWSKVISEAGIQPE</sequence>
<protein>
    <recommendedName>
        <fullName evidence="5">Tripartite tricarboxylate transporter substrate binding protein BugD</fullName>
    </recommendedName>
</protein>
<evidence type="ECO:0008006" key="5">
    <source>
        <dbReference type="Google" id="ProtNLM"/>
    </source>
</evidence>
<proteinExistence type="inferred from homology"/>
<dbReference type="EMBL" id="CAJPUY010000026">
    <property type="protein sequence ID" value="CAG2155656.1"/>
    <property type="molecule type" value="Genomic_DNA"/>
</dbReference>
<name>A0A916IZB2_9BURK</name>
<accession>A0A916IZB2</accession>
<evidence type="ECO:0000256" key="1">
    <source>
        <dbReference type="ARBA" id="ARBA00006987"/>
    </source>
</evidence>
<feature type="signal peptide" evidence="2">
    <location>
        <begin position="1"/>
        <end position="28"/>
    </location>
</feature>
<dbReference type="PANTHER" id="PTHR42928:SF5">
    <property type="entry name" value="BLR1237 PROTEIN"/>
    <property type="match status" value="1"/>
</dbReference>
<dbReference type="AlphaFoldDB" id="A0A916IZB2"/>
<dbReference type="Gene3D" id="3.40.190.150">
    <property type="entry name" value="Bordetella uptake gene, domain 1"/>
    <property type="match status" value="1"/>
</dbReference>
<evidence type="ECO:0000313" key="3">
    <source>
        <dbReference type="EMBL" id="CAG2155656.1"/>
    </source>
</evidence>
<dbReference type="Gene3D" id="3.40.190.10">
    <property type="entry name" value="Periplasmic binding protein-like II"/>
    <property type="match status" value="1"/>
</dbReference>
<keyword evidence="4" id="KW-1185">Reference proteome</keyword>
<evidence type="ECO:0000313" key="4">
    <source>
        <dbReference type="Proteomes" id="UP000672934"/>
    </source>
</evidence>
<dbReference type="PANTHER" id="PTHR42928">
    <property type="entry name" value="TRICARBOXYLATE-BINDING PROTEIN"/>
    <property type="match status" value="1"/>
</dbReference>
<dbReference type="InterPro" id="IPR005064">
    <property type="entry name" value="BUG"/>
</dbReference>
<dbReference type="Proteomes" id="UP000672934">
    <property type="component" value="Unassembled WGS sequence"/>
</dbReference>
<comment type="similarity">
    <text evidence="1">Belongs to the UPF0065 (bug) family.</text>
</comment>
<comment type="caution">
    <text evidence="3">The sequence shown here is derived from an EMBL/GenBank/DDBJ whole genome shotgun (WGS) entry which is preliminary data.</text>
</comment>
<evidence type="ECO:0000256" key="2">
    <source>
        <dbReference type="SAM" id="SignalP"/>
    </source>
</evidence>